<name>A0A6G9YLC6_9NOCA</name>
<dbReference type="Pfam" id="PF01494">
    <property type="entry name" value="FAD_binding_3"/>
    <property type="match status" value="1"/>
</dbReference>
<dbReference type="PANTHER" id="PTHR13789:SF309">
    <property type="entry name" value="PUTATIVE (AFU_ORTHOLOGUE AFUA_6G14510)-RELATED"/>
    <property type="match status" value="1"/>
</dbReference>
<organism evidence="4 5">
    <name type="scientific">Nocardia arthritidis</name>
    <dbReference type="NCBI Taxonomy" id="228602"/>
    <lineage>
        <taxon>Bacteria</taxon>
        <taxon>Bacillati</taxon>
        <taxon>Actinomycetota</taxon>
        <taxon>Actinomycetes</taxon>
        <taxon>Mycobacteriales</taxon>
        <taxon>Nocardiaceae</taxon>
        <taxon>Nocardia</taxon>
    </lineage>
</organism>
<dbReference type="PANTHER" id="PTHR13789">
    <property type="entry name" value="MONOOXYGENASE"/>
    <property type="match status" value="1"/>
</dbReference>
<reference evidence="4 5" key="1">
    <citation type="journal article" date="2019" name="ACS Chem. Biol.">
        <title>Identification and Mobilization of a Cryptic Antibiotic Biosynthesis Gene Locus from a Human-Pathogenic Nocardia Isolate.</title>
        <authorList>
            <person name="Herisse M."/>
            <person name="Ishida K."/>
            <person name="Porter J.L."/>
            <person name="Howden B."/>
            <person name="Hertweck C."/>
            <person name="Stinear T.P."/>
            <person name="Pidot S.J."/>
        </authorList>
    </citation>
    <scope>NUCLEOTIDE SEQUENCE [LARGE SCALE GENOMIC DNA]</scope>
    <source>
        <strain evidence="4 5">AUSMDU00012717</strain>
    </source>
</reference>
<keyword evidence="1" id="KW-0560">Oxidoreductase</keyword>
<evidence type="ECO:0000313" key="5">
    <source>
        <dbReference type="Proteomes" id="UP000503540"/>
    </source>
</evidence>
<dbReference type="KEGG" id="nah:F5544_29905"/>
<proteinExistence type="predicted"/>
<keyword evidence="2" id="KW-0503">Monooxygenase</keyword>
<gene>
    <name evidence="4" type="ORF">F5544_29905</name>
</gene>
<feature type="domain" description="FAD-binding" evidence="3">
    <location>
        <begin position="4"/>
        <end position="341"/>
    </location>
</feature>
<dbReference type="InterPro" id="IPR036188">
    <property type="entry name" value="FAD/NAD-bd_sf"/>
</dbReference>
<dbReference type="RefSeq" id="WP_167476314.1">
    <property type="nucleotide sequence ID" value="NZ_CP046172.1"/>
</dbReference>
<dbReference type="PRINTS" id="PR00420">
    <property type="entry name" value="RNGMNOXGNASE"/>
</dbReference>
<evidence type="ECO:0000259" key="3">
    <source>
        <dbReference type="Pfam" id="PF01494"/>
    </source>
</evidence>
<dbReference type="InterPro" id="IPR050493">
    <property type="entry name" value="FAD-dep_Monooxygenase_BioMet"/>
</dbReference>
<evidence type="ECO:0000313" key="4">
    <source>
        <dbReference type="EMBL" id="QIS13826.1"/>
    </source>
</evidence>
<dbReference type="Gene3D" id="3.50.50.60">
    <property type="entry name" value="FAD/NAD(P)-binding domain"/>
    <property type="match status" value="1"/>
</dbReference>
<evidence type="ECO:0000256" key="1">
    <source>
        <dbReference type="ARBA" id="ARBA00023002"/>
    </source>
</evidence>
<dbReference type="InterPro" id="IPR002938">
    <property type="entry name" value="FAD-bd"/>
</dbReference>
<evidence type="ECO:0000256" key="2">
    <source>
        <dbReference type="ARBA" id="ARBA00023033"/>
    </source>
</evidence>
<protein>
    <submittedName>
        <fullName evidence="4">NAD(P)-binding protein</fullName>
    </submittedName>
</protein>
<dbReference type="Proteomes" id="UP000503540">
    <property type="component" value="Chromosome"/>
</dbReference>
<accession>A0A6G9YLC6</accession>
<sequence>MRHALIIGAGIAGPAAALALRRAGIRSTVYESHSTSAESVGGFLTVAVNGRNALRALDCADCLREGFPTPRMSIYSGTGKRLAAFDYGPTLADGDSCRTMNRTDLYAALRATALARDIEIVHGKRLVEVEPRRAGVRAVFADGSAADGDLLIGADGLRSRTRMLIDPAAPPARYTGLLNTGGYAHGAKVDAPVGEMTFVFGRRAFFGYVRHPDDAVWWFTNFGAAAEPRPDELAAMDVRARLNDLFAGDNSPALDLIAHTEQLIAPFGTYDFPSVPTWYRDGMIIIGDAAHAASPASGQGASMALEDAVVLGKALRDEASVESAFASYERQRRARVEHVVAWGKKRGDRKAPGYLGRLLRDHVIFPLFVARGAGATDPNAWMYEFPAEWDADPVREAQL</sequence>
<keyword evidence="5" id="KW-1185">Reference proteome</keyword>
<dbReference type="AlphaFoldDB" id="A0A6G9YLC6"/>
<dbReference type="GO" id="GO:0071949">
    <property type="term" value="F:FAD binding"/>
    <property type="evidence" value="ECO:0007669"/>
    <property type="project" value="InterPro"/>
</dbReference>
<dbReference type="EMBL" id="CP046172">
    <property type="protein sequence ID" value="QIS13826.1"/>
    <property type="molecule type" value="Genomic_DNA"/>
</dbReference>
<dbReference type="SUPFAM" id="SSF51905">
    <property type="entry name" value="FAD/NAD(P)-binding domain"/>
    <property type="match status" value="1"/>
</dbReference>
<dbReference type="GO" id="GO:0004497">
    <property type="term" value="F:monooxygenase activity"/>
    <property type="evidence" value="ECO:0007669"/>
    <property type="project" value="UniProtKB-KW"/>
</dbReference>